<dbReference type="Pfam" id="PF00152">
    <property type="entry name" value="tRNA-synt_2"/>
    <property type="match status" value="1"/>
</dbReference>
<evidence type="ECO:0000256" key="2">
    <source>
        <dbReference type="ARBA" id="ARBA00022741"/>
    </source>
</evidence>
<dbReference type="InterPro" id="IPR006195">
    <property type="entry name" value="aa-tRNA-synth_II"/>
</dbReference>
<proteinExistence type="predicted"/>
<dbReference type="GO" id="GO:0005524">
    <property type="term" value="F:ATP binding"/>
    <property type="evidence" value="ECO:0007669"/>
    <property type="project" value="UniProtKB-KW"/>
</dbReference>
<evidence type="ECO:0000256" key="1">
    <source>
        <dbReference type="ARBA" id="ARBA00022598"/>
    </source>
</evidence>
<dbReference type="GO" id="GO:0005829">
    <property type="term" value="C:cytosol"/>
    <property type="evidence" value="ECO:0007669"/>
    <property type="project" value="TreeGrafter"/>
</dbReference>
<dbReference type="AlphaFoldDB" id="Q6MPY6"/>
<gene>
    <name evidence="5" type="ordered locus">Bd0702</name>
</gene>
<dbReference type="GO" id="GO:0000049">
    <property type="term" value="F:tRNA binding"/>
    <property type="evidence" value="ECO:0007669"/>
    <property type="project" value="TreeGrafter"/>
</dbReference>
<dbReference type="KEGG" id="bba:Bd0702"/>
<keyword evidence="2" id="KW-0547">Nucleotide-binding</keyword>
<keyword evidence="6" id="KW-1185">Reference proteome</keyword>
<dbReference type="HOGENOM" id="CLU_008255_1_0_7"/>
<dbReference type="GO" id="GO:0004824">
    <property type="term" value="F:lysine-tRNA ligase activity"/>
    <property type="evidence" value="ECO:0007669"/>
    <property type="project" value="UniProtKB-EC"/>
</dbReference>
<evidence type="ECO:0000259" key="4">
    <source>
        <dbReference type="PROSITE" id="PS50862"/>
    </source>
</evidence>
<accession>Q6MPY6</accession>
<dbReference type="EMBL" id="BX842647">
    <property type="protein sequence ID" value="CAE78661.1"/>
    <property type="molecule type" value="Genomic_DNA"/>
</dbReference>
<dbReference type="PROSITE" id="PS50862">
    <property type="entry name" value="AA_TRNA_LIGASE_II"/>
    <property type="match status" value="1"/>
</dbReference>
<dbReference type="Gene3D" id="3.30.930.10">
    <property type="entry name" value="Bira Bifunctional Protein, Domain 2"/>
    <property type="match status" value="1"/>
</dbReference>
<dbReference type="Proteomes" id="UP000008080">
    <property type="component" value="Chromosome"/>
</dbReference>
<name>Q6MPY6_BDEBA</name>
<evidence type="ECO:0000313" key="5">
    <source>
        <dbReference type="EMBL" id="CAE78661.1"/>
    </source>
</evidence>
<dbReference type="PRINTS" id="PR00982">
    <property type="entry name" value="TRNASYNTHLYS"/>
</dbReference>
<evidence type="ECO:0000256" key="3">
    <source>
        <dbReference type="ARBA" id="ARBA00022840"/>
    </source>
</evidence>
<keyword evidence="1 5" id="KW-0436">Ligase</keyword>
<keyword evidence="3" id="KW-0067">ATP-binding</keyword>
<dbReference type="NCBIfam" id="TIGR00462">
    <property type="entry name" value="genX"/>
    <property type="match status" value="1"/>
</dbReference>
<dbReference type="eggNOG" id="COG2269">
    <property type="taxonomic scope" value="Bacteria"/>
</dbReference>
<evidence type="ECO:0000313" key="6">
    <source>
        <dbReference type="Proteomes" id="UP000008080"/>
    </source>
</evidence>
<keyword evidence="5" id="KW-0030">Aminoacyl-tRNA synthetase</keyword>
<dbReference type="InterPro" id="IPR004525">
    <property type="entry name" value="EpmA"/>
</dbReference>
<organism evidence="5 6">
    <name type="scientific">Bdellovibrio bacteriovorus (strain ATCC 15356 / DSM 50701 / NCIMB 9529 / HD100)</name>
    <dbReference type="NCBI Taxonomy" id="264462"/>
    <lineage>
        <taxon>Bacteria</taxon>
        <taxon>Pseudomonadati</taxon>
        <taxon>Bdellovibrionota</taxon>
        <taxon>Bdellovibrionia</taxon>
        <taxon>Bdellovibrionales</taxon>
        <taxon>Pseudobdellovibrionaceae</taxon>
        <taxon>Bdellovibrio</taxon>
    </lineage>
</organism>
<dbReference type="EC" id="6.1.1.6" evidence="5"/>
<dbReference type="PANTHER" id="PTHR42918">
    <property type="entry name" value="LYSYL-TRNA SYNTHETASE"/>
    <property type="match status" value="1"/>
</dbReference>
<sequence length="405" mass="45999">MSRNDFLTQIWKPYPAMPENAQAAGRIYQIEREGDALKLVLHRDSETHKIHFEKAPKHSEFLIEGDIVAVVSASEVVLLAPQKQSLPNRSYNKELTQNWGTYLQSLREFFVSKGFVELKTPSLVVCPGTEPSLDVFSTNLKIGSRQQKLFLPTSPELHLKKALALGAEKIFELAPCFRNGEVTERHQPEFLMLEWYRAYASLKLIKEDTVKLVSHLAQAMKVAGPVKVTSYSVAELFKIHCGFELKPDTSKEELKTLAEKIGVDVRSAESIDDYFFLIFMDKIESQLPADELVFVEKYPPYQAALARLTSDGWGDRFEAYWKGMELCNAFHELNDPTVQRLRSQEDLQKKSEMHKEPVSLDDEFFQCLEAGLPPSGGIALGVERLFMALLGLQNISDLRLFPQQN</sequence>
<dbReference type="InterPro" id="IPR018149">
    <property type="entry name" value="Lys-tRNA-synth_II_C"/>
</dbReference>
<dbReference type="InterPro" id="IPR004364">
    <property type="entry name" value="Aa-tRNA-synt_II"/>
</dbReference>
<dbReference type="InterPro" id="IPR045864">
    <property type="entry name" value="aa-tRNA-synth_II/BPL/LPL"/>
</dbReference>
<protein>
    <submittedName>
        <fullName evidence="5">Lysyl-tRNA synthetase</fullName>
        <ecNumber evidence="5">6.1.1.6</ecNumber>
    </submittedName>
</protein>
<dbReference type="STRING" id="264462.Bd0702"/>
<feature type="domain" description="Aminoacyl-transfer RNA synthetases class-II family profile" evidence="4">
    <location>
        <begin position="104"/>
        <end position="402"/>
    </location>
</feature>
<dbReference type="PANTHER" id="PTHR42918:SF6">
    <property type="entry name" value="ELONGATION FACTOR P--(R)-BETA-LYSINE LIGASE"/>
    <property type="match status" value="1"/>
</dbReference>
<reference evidence="5 6" key="1">
    <citation type="journal article" date="2004" name="Science">
        <title>A predator unmasked: life cycle of Bdellovibrio bacteriovorus from a genomic perspective.</title>
        <authorList>
            <person name="Rendulic S."/>
            <person name="Jagtap P."/>
            <person name="Rosinus A."/>
            <person name="Eppinger M."/>
            <person name="Baar C."/>
            <person name="Lanz C."/>
            <person name="Keller H."/>
            <person name="Lambert C."/>
            <person name="Evans K.J."/>
            <person name="Goesmann A."/>
            <person name="Meyer F."/>
            <person name="Sockett R.E."/>
            <person name="Schuster S.C."/>
        </authorList>
    </citation>
    <scope>NUCLEOTIDE SEQUENCE [LARGE SCALE GENOMIC DNA]</scope>
    <source>
        <strain evidence="6">ATCC 15356 / DSM 50701 / NCIMB 9529 / HD100</strain>
    </source>
</reference>
<dbReference type="SUPFAM" id="SSF55681">
    <property type="entry name" value="Class II aaRS and biotin synthetases"/>
    <property type="match status" value="1"/>
</dbReference>
<dbReference type="GO" id="GO:0006430">
    <property type="term" value="P:lysyl-tRNA aminoacylation"/>
    <property type="evidence" value="ECO:0007669"/>
    <property type="project" value="InterPro"/>
</dbReference>